<dbReference type="SUPFAM" id="SSF48150">
    <property type="entry name" value="DNA-glycosylase"/>
    <property type="match status" value="1"/>
</dbReference>
<dbReference type="Proteomes" id="UP000436822">
    <property type="component" value="Unassembled WGS sequence"/>
</dbReference>
<gene>
    <name evidence="1" type="ORF">KIN_31440</name>
</gene>
<dbReference type="PANTHER" id="PTHR30037">
    <property type="entry name" value="DNA-3-METHYLADENINE GLYCOSYLASE 1"/>
    <property type="match status" value="1"/>
</dbReference>
<sequence length="222" mass="24444">MRTFDEILAISVGRKGDEVSIFDGFEPPKPPAELALVPDDRWLAGMTRAIFQAGFNWKVVDRMWPGFEAAFAQFDIGRNALMSEDRFDELCKDTSIVRYPQKIQSVQQNAVFIQDVAKEHGSFGAFIGNWPQAEFSGLLERLKKDGTRLGGTTGQYFLRFMGADGYILSKDVTARLIAEGVIDKPPTSKAALAAVQNAVNTWSGQSDRSLKAISRVLATSCG</sequence>
<evidence type="ECO:0000313" key="1">
    <source>
        <dbReference type="EMBL" id="GFE66070.1"/>
    </source>
</evidence>
<dbReference type="EMBL" id="BLJE01000003">
    <property type="protein sequence ID" value="GFE66070.1"/>
    <property type="molecule type" value="Genomic_DNA"/>
</dbReference>
<dbReference type="InterPro" id="IPR011257">
    <property type="entry name" value="DNA_glycosylase"/>
</dbReference>
<dbReference type="PANTHER" id="PTHR30037:SF3">
    <property type="entry name" value="BLR0857 PROTEIN"/>
    <property type="match status" value="1"/>
</dbReference>
<dbReference type="InterPro" id="IPR052891">
    <property type="entry name" value="DNA-3mA_glycosylase"/>
</dbReference>
<dbReference type="InterPro" id="IPR005019">
    <property type="entry name" value="Adenine_glyco"/>
</dbReference>
<protein>
    <submittedName>
        <fullName evidence="1">3-methyladenine DNA glycosylase</fullName>
    </submittedName>
</protein>
<dbReference type="AlphaFoldDB" id="A0A6N6JJP4"/>
<keyword evidence="2" id="KW-1185">Reference proteome</keyword>
<name>A0A6N6JJP4_9RHOB</name>
<accession>A0A6N6JJP4</accession>
<dbReference type="Pfam" id="PF03352">
    <property type="entry name" value="Adenine_glyco"/>
    <property type="match status" value="1"/>
</dbReference>
<dbReference type="RefSeq" id="WP_159808732.1">
    <property type="nucleotide sequence ID" value="NZ_BLJE01000003.1"/>
</dbReference>
<dbReference type="OrthoDB" id="9795156at2"/>
<organism evidence="1 2">
    <name type="scientific">Litoreibacter roseus</name>
    <dbReference type="NCBI Taxonomy" id="2601869"/>
    <lineage>
        <taxon>Bacteria</taxon>
        <taxon>Pseudomonadati</taxon>
        <taxon>Pseudomonadota</taxon>
        <taxon>Alphaproteobacteria</taxon>
        <taxon>Rhodobacterales</taxon>
        <taxon>Roseobacteraceae</taxon>
        <taxon>Litoreibacter</taxon>
    </lineage>
</organism>
<dbReference type="GO" id="GO:0006284">
    <property type="term" value="P:base-excision repair"/>
    <property type="evidence" value="ECO:0007669"/>
    <property type="project" value="InterPro"/>
</dbReference>
<dbReference type="GO" id="GO:0008725">
    <property type="term" value="F:DNA-3-methyladenine glycosylase activity"/>
    <property type="evidence" value="ECO:0007669"/>
    <property type="project" value="InterPro"/>
</dbReference>
<evidence type="ECO:0000313" key="2">
    <source>
        <dbReference type="Proteomes" id="UP000436822"/>
    </source>
</evidence>
<reference evidence="1 2" key="1">
    <citation type="submission" date="2019-12" db="EMBL/GenBank/DDBJ databases">
        <title>Litoreibacter badius sp. nov., a novel bacteriochlorophyll a-containing bacterium in the genus Litoreibacter.</title>
        <authorList>
            <person name="Kanamuro M."/>
            <person name="Takabe Y."/>
            <person name="Mori K."/>
            <person name="Takaichi S."/>
            <person name="Hanada S."/>
        </authorList>
    </citation>
    <scope>NUCLEOTIDE SEQUENCE [LARGE SCALE GENOMIC DNA]</scope>
    <source>
        <strain evidence="1 2">K6</strain>
    </source>
</reference>
<dbReference type="Gene3D" id="1.10.340.30">
    <property type="entry name" value="Hypothetical protein, domain 2"/>
    <property type="match status" value="1"/>
</dbReference>
<proteinExistence type="predicted"/>
<comment type="caution">
    <text evidence="1">The sequence shown here is derived from an EMBL/GenBank/DDBJ whole genome shotgun (WGS) entry which is preliminary data.</text>
</comment>